<organism evidence="1 2">
    <name type="scientific">Hallerella porci</name>
    <dbReference type="NCBI Taxonomy" id="1945871"/>
    <lineage>
        <taxon>Bacteria</taxon>
        <taxon>Pseudomonadati</taxon>
        <taxon>Fibrobacterota</taxon>
        <taxon>Fibrobacteria</taxon>
        <taxon>Fibrobacterales</taxon>
        <taxon>Fibrobacteraceae</taxon>
        <taxon>Hallerella</taxon>
    </lineage>
</organism>
<protein>
    <submittedName>
        <fullName evidence="1">Uncharacterized protein DUF3793</fullName>
    </submittedName>
</protein>
<dbReference type="Proteomes" id="UP000245523">
    <property type="component" value="Unassembled WGS sequence"/>
</dbReference>
<reference evidence="1 2" key="1">
    <citation type="submission" date="2018-05" db="EMBL/GenBank/DDBJ databases">
        <title>Animal gut microbial communities from fecal samples from Wisconsin, USA.</title>
        <authorList>
            <person name="Neumann A."/>
        </authorList>
    </citation>
    <scope>NUCLEOTIDE SEQUENCE [LARGE SCALE GENOMIC DNA]</scope>
    <source>
        <strain evidence="1 2">UWS4</strain>
    </source>
</reference>
<proteinExistence type="predicted"/>
<gene>
    <name evidence="1" type="ORF">B0H50_101231</name>
</gene>
<evidence type="ECO:0000313" key="2">
    <source>
        <dbReference type="Proteomes" id="UP000245523"/>
    </source>
</evidence>
<accession>A0ABX5LQH5</accession>
<dbReference type="RefSeq" id="WP_109587105.1">
    <property type="nucleotide sequence ID" value="NZ_JAXEIU010000038.1"/>
</dbReference>
<name>A0ABX5LQH5_9BACT</name>
<dbReference type="EMBL" id="QGHD01000001">
    <property type="protein sequence ID" value="PWL04217.1"/>
    <property type="molecule type" value="Genomic_DNA"/>
</dbReference>
<dbReference type="InterPro" id="IPR024523">
    <property type="entry name" value="DUF3793"/>
</dbReference>
<keyword evidence="2" id="KW-1185">Reference proteome</keyword>
<evidence type="ECO:0000313" key="1">
    <source>
        <dbReference type="EMBL" id="PWL04217.1"/>
    </source>
</evidence>
<comment type="caution">
    <text evidence="1">The sequence shown here is derived from an EMBL/GenBank/DDBJ whole genome shotgun (WGS) entry which is preliminary data.</text>
</comment>
<dbReference type="Pfam" id="PF12672">
    <property type="entry name" value="DUF3793"/>
    <property type="match status" value="1"/>
</dbReference>
<sequence>MDDLDSRLVRQSAPTLAGLKAGSLFCCDASEEESLEEHLLLWNHAMNSKGVFAKKMRRHSGFLVYVYRRDLLERLLVQKEIAKFLSAFGYENFRAENALRFLEQRVQMSAEFPHEIGIFLGYPLEDVREFIAKAGKGCKQIGCWIVYHNEAEANRLFVAIQKCSALFFELLKNGFSLSSLTVQSHFSPQLRSYL</sequence>